<evidence type="ECO:0000313" key="3">
    <source>
        <dbReference type="Proteomes" id="UP001606305"/>
    </source>
</evidence>
<keyword evidence="1" id="KW-1133">Transmembrane helix</keyword>
<feature type="transmembrane region" description="Helical" evidence="1">
    <location>
        <begin position="203"/>
        <end position="226"/>
    </location>
</feature>
<evidence type="ECO:0000256" key="1">
    <source>
        <dbReference type="SAM" id="Phobius"/>
    </source>
</evidence>
<feature type="transmembrane region" description="Helical" evidence="1">
    <location>
        <begin position="246"/>
        <end position="269"/>
    </location>
</feature>
<keyword evidence="1" id="KW-0812">Transmembrane</keyword>
<dbReference type="Proteomes" id="UP001606305">
    <property type="component" value="Unassembled WGS sequence"/>
</dbReference>
<dbReference type="RefSeq" id="WP_394486389.1">
    <property type="nucleotide sequence ID" value="NZ_JBIGIA010000002.1"/>
</dbReference>
<organism evidence="2 3">
    <name type="scientific">Pelomonas nitida</name>
    <dbReference type="NCBI Taxonomy" id="3299027"/>
    <lineage>
        <taxon>Bacteria</taxon>
        <taxon>Pseudomonadati</taxon>
        <taxon>Pseudomonadota</taxon>
        <taxon>Betaproteobacteria</taxon>
        <taxon>Burkholderiales</taxon>
        <taxon>Sphaerotilaceae</taxon>
        <taxon>Roseateles</taxon>
    </lineage>
</organism>
<comment type="caution">
    <text evidence="2">The sequence shown here is derived from an EMBL/GenBank/DDBJ whole genome shotgun (WGS) entry which is preliminary data.</text>
</comment>
<reference evidence="2 3" key="1">
    <citation type="submission" date="2024-09" db="EMBL/GenBank/DDBJ databases">
        <title>Novel species of the genus Pelomonas and Roseateles isolated from streams.</title>
        <authorList>
            <person name="Lu H."/>
        </authorList>
    </citation>
    <scope>NUCLEOTIDE SEQUENCE [LARGE SCALE GENOMIC DNA]</scope>
    <source>
        <strain evidence="2 3">BYS96W</strain>
    </source>
</reference>
<feature type="transmembrane region" description="Helical" evidence="1">
    <location>
        <begin position="174"/>
        <end position="196"/>
    </location>
</feature>
<feature type="transmembrane region" description="Helical" evidence="1">
    <location>
        <begin position="103"/>
        <end position="124"/>
    </location>
</feature>
<protein>
    <submittedName>
        <fullName evidence="2">Uncharacterized protein</fullName>
    </submittedName>
</protein>
<accession>A0ABW7G1G0</accession>
<keyword evidence="1" id="KW-0472">Membrane</keyword>
<dbReference type="EMBL" id="JBIGIA010000002">
    <property type="protein sequence ID" value="MFG6455726.1"/>
    <property type="molecule type" value="Genomic_DNA"/>
</dbReference>
<gene>
    <name evidence="2" type="ORF">ACG00X_02670</name>
</gene>
<proteinExistence type="predicted"/>
<sequence>MKAPSSWLAPLRWLLWATFASSILHYVDNVLMFEQYPEPPWINRHIVDAFWWLMTPLAWFGYRLMRNGALRAGTVMLLLYAACNLLTLGHYRYAPMDEISPRIHAFIGLEAVLAMALITLLFMLCATRNTRKAPSPPLDEKSRSALIAANIAMLLAITIHDADHIRQASEWCYTITTTLWIINVAVYLPSAGALTLSLRGSRFAAWATSTGALLIAILFAKVHLWKPTFNAWGIWNKSFIELGADWISWAILTLLVLVGIAAAMTGTWAMGRLSPIQKVDAR</sequence>
<keyword evidence="3" id="KW-1185">Reference proteome</keyword>
<feature type="transmembrane region" description="Helical" evidence="1">
    <location>
        <begin position="44"/>
        <end position="62"/>
    </location>
</feature>
<evidence type="ECO:0000313" key="2">
    <source>
        <dbReference type="EMBL" id="MFG6455726.1"/>
    </source>
</evidence>
<feature type="transmembrane region" description="Helical" evidence="1">
    <location>
        <begin position="69"/>
        <end position="91"/>
    </location>
</feature>
<name>A0ABW7G1G0_9BURK</name>